<feature type="transmembrane region" description="Helical" evidence="2">
    <location>
        <begin position="290"/>
        <end position="314"/>
    </location>
</feature>
<organism evidence="3 4">
    <name type="scientific">Dispira parvispora</name>
    <dbReference type="NCBI Taxonomy" id="1520584"/>
    <lineage>
        <taxon>Eukaryota</taxon>
        <taxon>Fungi</taxon>
        <taxon>Fungi incertae sedis</taxon>
        <taxon>Zoopagomycota</taxon>
        <taxon>Kickxellomycotina</taxon>
        <taxon>Dimargaritomycetes</taxon>
        <taxon>Dimargaritales</taxon>
        <taxon>Dimargaritaceae</taxon>
        <taxon>Dispira</taxon>
    </lineage>
</organism>
<evidence type="ECO:0000256" key="1">
    <source>
        <dbReference type="SAM" id="MobiDB-lite"/>
    </source>
</evidence>
<keyword evidence="2" id="KW-0812">Transmembrane</keyword>
<dbReference type="AlphaFoldDB" id="A0A9W8AJL2"/>
<proteinExistence type="predicted"/>
<reference evidence="3" key="1">
    <citation type="submission" date="2022-07" db="EMBL/GenBank/DDBJ databases">
        <title>Phylogenomic reconstructions and comparative analyses of Kickxellomycotina fungi.</title>
        <authorList>
            <person name="Reynolds N.K."/>
            <person name="Stajich J.E."/>
            <person name="Barry K."/>
            <person name="Grigoriev I.V."/>
            <person name="Crous P."/>
            <person name="Smith M.E."/>
        </authorList>
    </citation>
    <scope>NUCLEOTIDE SEQUENCE</scope>
    <source>
        <strain evidence="3">RSA 1196</strain>
    </source>
</reference>
<evidence type="ECO:0000313" key="3">
    <source>
        <dbReference type="EMBL" id="KAJ1954077.1"/>
    </source>
</evidence>
<accession>A0A9W8AJL2</accession>
<feature type="non-terminal residue" evidence="3">
    <location>
        <position position="1"/>
    </location>
</feature>
<dbReference type="EMBL" id="JANBPY010002681">
    <property type="protein sequence ID" value="KAJ1954077.1"/>
    <property type="molecule type" value="Genomic_DNA"/>
</dbReference>
<feature type="region of interest" description="Disordered" evidence="1">
    <location>
        <begin position="53"/>
        <end position="77"/>
    </location>
</feature>
<feature type="region of interest" description="Disordered" evidence="1">
    <location>
        <begin position="1"/>
        <end position="35"/>
    </location>
</feature>
<comment type="caution">
    <text evidence="3">The sequence shown here is derived from an EMBL/GenBank/DDBJ whole genome shotgun (WGS) entry which is preliminary data.</text>
</comment>
<dbReference type="OrthoDB" id="5665569at2759"/>
<dbReference type="Proteomes" id="UP001150925">
    <property type="component" value="Unassembled WGS sequence"/>
</dbReference>
<evidence type="ECO:0000256" key="2">
    <source>
        <dbReference type="SAM" id="Phobius"/>
    </source>
</evidence>
<protein>
    <submittedName>
        <fullName evidence="3">Uncharacterized protein</fullName>
    </submittedName>
</protein>
<keyword evidence="2" id="KW-0472">Membrane</keyword>
<evidence type="ECO:0000313" key="4">
    <source>
        <dbReference type="Proteomes" id="UP001150925"/>
    </source>
</evidence>
<gene>
    <name evidence="3" type="ORF">IWQ62_005846</name>
</gene>
<feature type="transmembrane region" description="Helical" evidence="2">
    <location>
        <begin position="229"/>
        <end position="250"/>
    </location>
</feature>
<sequence length="451" mass="51334">FPATTKTDYPPPRQPTQPQFPVTSYPRNETFRNEDPEMTLDSLANLQLETMDVFSGHDPDQNPSPVQRLSVRKRTATTSSLDGDIHWGALSLTPGRKSTVPFPSEVPNHSPIMPPPDQDSPVPTNPPFPAQHMFSTGGLTGLEELFRKQLRLDDRWSWTMPASLVRRIHRMVGWIQQAVTSCTFSTQVTPNLVSALLWLVTQRRERRYLLGPLALVFRLWATRSSFGQWVYLTLLVHTVAIYIYAVLQWWRTYSTEPAVKKGRNHLFFGRQTWLAEQSTPRLPPGILCKLGFSGVLNALAATLRIFWALAILLFHKRYSGYGYFGSPGGFPNWSFWQTWRAMESGLLFSDDQTMSGNTIAATPATPIYLPSIFNHPLLEWCASWLTYPWVGRFTTWLSYPVQCFLYFGAQKLPFGQMVPSSCSWCAEPTALALWLQVLALDFIWLSTLFFA</sequence>
<name>A0A9W8AJL2_9FUNG</name>
<keyword evidence="4" id="KW-1185">Reference proteome</keyword>
<keyword evidence="2" id="KW-1133">Transmembrane helix</keyword>